<sequence>MALLEKRNNSRDNLILERRFIRTVLQEEGEDIRKEQTKRMSRSGFKSRELFAQRKIDVTDTVLAFDHLMKHRFIDMKRRRTPDGIIKKKNYPIHNRILYGHANNIVRRLRFGFTEETREIMRGLD</sequence>
<dbReference type="RefSeq" id="WP_154916862.1">
    <property type="nucleotide sequence ID" value="NZ_VUOE01000001.1"/>
</dbReference>
<organism evidence="1 2">
    <name type="scientific">Maribacter flavus</name>
    <dbReference type="NCBI Taxonomy" id="1658664"/>
    <lineage>
        <taxon>Bacteria</taxon>
        <taxon>Pseudomonadati</taxon>
        <taxon>Bacteroidota</taxon>
        <taxon>Flavobacteriia</taxon>
        <taxon>Flavobacteriales</taxon>
        <taxon>Flavobacteriaceae</taxon>
        <taxon>Maribacter</taxon>
    </lineage>
</organism>
<reference evidence="1 2" key="1">
    <citation type="submission" date="2019-09" db="EMBL/GenBank/DDBJ databases">
        <authorList>
            <person name="Khan S.A."/>
            <person name="Jeon C.O."/>
            <person name="Chun B.H."/>
            <person name="Jeong S.E."/>
        </authorList>
    </citation>
    <scope>NUCLEOTIDE SEQUENCE [LARGE SCALE GENOMIC DNA]</scope>
    <source>
        <strain evidence="1 2">KCTC 42508</strain>
    </source>
</reference>
<accession>A0A5B2TV33</accession>
<comment type="caution">
    <text evidence="1">The sequence shown here is derived from an EMBL/GenBank/DDBJ whole genome shotgun (WGS) entry which is preliminary data.</text>
</comment>
<protein>
    <submittedName>
        <fullName evidence="1">Uncharacterized protein</fullName>
    </submittedName>
</protein>
<evidence type="ECO:0000313" key="2">
    <source>
        <dbReference type="Proteomes" id="UP000323188"/>
    </source>
</evidence>
<dbReference type="AlphaFoldDB" id="A0A5B2TV33"/>
<name>A0A5B2TV33_9FLAO</name>
<dbReference type="Proteomes" id="UP000323188">
    <property type="component" value="Unassembled WGS sequence"/>
</dbReference>
<dbReference type="EMBL" id="VUOE01000001">
    <property type="protein sequence ID" value="KAA2218242.1"/>
    <property type="molecule type" value="Genomic_DNA"/>
</dbReference>
<proteinExistence type="predicted"/>
<gene>
    <name evidence="1" type="ORF">F0361_01080</name>
</gene>
<evidence type="ECO:0000313" key="1">
    <source>
        <dbReference type="EMBL" id="KAA2218242.1"/>
    </source>
</evidence>